<gene>
    <name evidence="4" type="ORF">ENM30_04260</name>
    <name evidence="3" type="ORF">ENT82_01795</name>
    <name evidence="2" type="ORF">ENU43_02405</name>
</gene>
<organism evidence="3">
    <name type="scientific">Caldiarchaeum subterraneum</name>
    <dbReference type="NCBI Taxonomy" id="311458"/>
    <lineage>
        <taxon>Archaea</taxon>
        <taxon>Nitrososphaerota</taxon>
        <taxon>Candidatus Caldarchaeales</taxon>
        <taxon>Candidatus Caldarchaeaceae</taxon>
        <taxon>Candidatus Caldarchaeum</taxon>
    </lineage>
</organism>
<keyword evidence="1" id="KW-0472">Membrane</keyword>
<evidence type="ECO:0008006" key="5">
    <source>
        <dbReference type="Google" id="ProtNLM"/>
    </source>
</evidence>
<feature type="transmembrane region" description="Helical" evidence="1">
    <location>
        <begin position="7"/>
        <end position="30"/>
    </location>
</feature>
<dbReference type="EMBL" id="DTCM01000028">
    <property type="protein sequence ID" value="HGL40505.1"/>
    <property type="molecule type" value="Genomic_DNA"/>
</dbReference>
<sequence length="72" mass="7824">MNAGKKLGYLLMFLSVVGAILYGFWLLGAIPFLDPDAAVKTTAFLIMLFLFVVIGFIGYVAATTTPPKPIKR</sequence>
<reference evidence="3" key="1">
    <citation type="journal article" date="2020" name="mSystems">
        <title>Genome- and Community-Level Interaction Insights into Carbon Utilization and Element Cycling Functions of Hydrothermarchaeota in Hydrothermal Sediment.</title>
        <authorList>
            <person name="Zhou Z."/>
            <person name="Liu Y."/>
            <person name="Xu W."/>
            <person name="Pan J."/>
            <person name="Luo Z.H."/>
            <person name="Li M."/>
        </authorList>
    </citation>
    <scope>NUCLEOTIDE SEQUENCE [LARGE SCALE GENOMIC DNA]</scope>
    <source>
        <strain evidence="4">SpSt-1073</strain>
        <strain evidence="3">SpSt-613</strain>
        <strain evidence="2">SpSt-669</strain>
    </source>
</reference>
<keyword evidence="1" id="KW-0812">Transmembrane</keyword>
<evidence type="ECO:0000313" key="3">
    <source>
        <dbReference type="EMBL" id="HGN89847.1"/>
    </source>
</evidence>
<feature type="transmembrane region" description="Helical" evidence="1">
    <location>
        <begin position="42"/>
        <end position="62"/>
    </location>
</feature>
<accession>A0A7C4I2Q6</accession>
<protein>
    <recommendedName>
        <fullName evidence="5">Transcriptional regulator</fullName>
    </recommendedName>
</protein>
<dbReference type="EMBL" id="DRXG01000095">
    <property type="protein sequence ID" value="HHN52509.1"/>
    <property type="molecule type" value="Genomic_DNA"/>
</dbReference>
<dbReference type="EMBL" id="DTAD01000020">
    <property type="protein sequence ID" value="HGN89847.1"/>
    <property type="molecule type" value="Genomic_DNA"/>
</dbReference>
<comment type="caution">
    <text evidence="3">The sequence shown here is derived from an EMBL/GenBank/DDBJ whole genome shotgun (WGS) entry which is preliminary data.</text>
</comment>
<keyword evidence="1" id="KW-1133">Transmembrane helix</keyword>
<evidence type="ECO:0000313" key="4">
    <source>
        <dbReference type="EMBL" id="HHN52509.1"/>
    </source>
</evidence>
<name>A0A7C4I2Q6_CALS0</name>
<evidence type="ECO:0000313" key="2">
    <source>
        <dbReference type="EMBL" id="HGL40505.1"/>
    </source>
</evidence>
<dbReference type="AlphaFoldDB" id="A0A7C4I2Q6"/>
<evidence type="ECO:0000256" key="1">
    <source>
        <dbReference type="SAM" id="Phobius"/>
    </source>
</evidence>
<proteinExistence type="predicted"/>